<dbReference type="InterPro" id="IPR013216">
    <property type="entry name" value="Methyltransf_11"/>
</dbReference>
<protein>
    <submittedName>
        <fullName evidence="2">Class I SAM-dependent methyltransferase</fullName>
    </submittedName>
</protein>
<sequence>MKNEKDINQQTPNSKKMNADFFLNEHSDYKKKIESIDTYKSISQTLDSNLLGVNKLLDIGNGGVFDYSTENIPEIIGLDLFLDNITDDVVVPDNVRMVQGSALDIPEPLNNFDAVIMVMLIHHLVGKDVQSCVNNVRRSFDEAYRVLRPGGRLLVMDSCVPKWFYLFESLMFKPASWIIERTIKHPPVLQHTISGVAELMQKTGFSDIEIIIVPKGKYILQFGVKVPSFVTPTQPVLIVGHKNA</sequence>
<name>A0AAD2V2B5_YEREN</name>
<reference evidence="2" key="1">
    <citation type="submission" date="2023-02" db="EMBL/GenBank/DDBJ databases">
        <authorList>
            <person name="Ashton P.M."/>
            <person name="Dallman T."/>
            <person name="Nair S."/>
            <person name="De Pinna E."/>
            <person name="Peters T."/>
            <person name="Grant K."/>
        </authorList>
    </citation>
    <scope>NUCLEOTIDE SEQUENCE</scope>
    <source>
        <strain evidence="2">01103883</strain>
    </source>
</reference>
<dbReference type="EMBL" id="ABNAVX010000032">
    <property type="protein sequence ID" value="ELI8104219.1"/>
    <property type="molecule type" value="Genomic_DNA"/>
</dbReference>
<dbReference type="GO" id="GO:0008757">
    <property type="term" value="F:S-adenosylmethionine-dependent methyltransferase activity"/>
    <property type="evidence" value="ECO:0007669"/>
    <property type="project" value="InterPro"/>
</dbReference>
<dbReference type="SUPFAM" id="SSF53335">
    <property type="entry name" value="S-adenosyl-L-methionine-dependent methyltransferases"/>
    <property type="match status" value="1"/>
</dbReference>
<feature type="domain" description="Methyltransferase type 11" evidence="1">
    <location>
        <begin position="60"/>
        <end position="155"/>
    </location>
</feature>
<comment type="caution">
    <text evidence="2">The sequence shown here is derived from an EMBL/GenBank/DDBJ whole genome shotgun (WGS) entry which is preliminary data.</text>
</comment>
<proteinExistence type="predicted"/>
<dbReference type="Gene3D" id="3.40.50.150">
    <property type="entry name" value="Vaccinia Virus protein VP39"/>
    <property type="match status" value="1"/>
</dbReference>
<dbReference type="RefSeq" id="WP_050158710.1">
    <property type="nucleotide sequence ID" value="NZ_CHYV01000003.1"/>
</dbReference>
<evidence type="ECO:0000259" key="1">
    <source>
        <dbReference type="Pfam" id="PF08241"/>
    </source>
</evidence>
<dbReference type="InterPro" id="IPR029063">
    <property type="entry name" value="SAM-dependent_MTases_sf"/>
</dbReference>
<dbReference type="CDD" id="cd02440">
    <property type="entry name" value="AdoMet_MTases"/>
    <property type="match status" value="1"/>
</dbReference>
<organism evidence="2 3">
    <name type="scientific">Yersinia enterocolitica</name>
    <dbReference type="NCBI Taxonomy" id="630"/>
    <lineage>
        <taxon>Bacteria</taxon>
        <taxon>Pseudomonadati</taxon>
        <taxon>Pseudomonadota</taxon>
        <taxon>Gammaproteobacteria</taxon>
        <taxon>Enterobacterales</taxon>
        <taxon>Yersiniaceae</taxon>
        <taxon>Yersinia</taxon>
    </lineage>
</organism>
<keyword evidence="2" id="KW-0808">Transferase</keyword>
<evidence type="ECO:0000313" key="3">
    <source>
        <dbReference type="Proteomes" id="UP001182355"/>
    </source>
</evidence>
<gene>
    <name evidence="2" type="ORF">RSF11_003977</name>
</gene>
<dbReference type="AlphaFoldDB" id="A0AAD2V2B5"/>
<keyword evidence="2" id="KW-0489">Methyltransferase</keyword>
<dbReference type="Proteomes" id="UP001182355">
    <property type="component" value="Unassembled WGS sequence"/>
</dbReference>
<evidence type="ECO:0000313" key="2">
    <source>
        <dbReference type="EMBL" id="ELI8104219.1"/>
    </source>
</evidence>
<accession>A0AAD2V2B5</accession>
<dbReference type="Pfam" id="PF08241">
    <property type="entry name" value="Methyltransf_11"/>
    <property type="match status" value="1"/>
</dbReference>
<dbReference type="GO" id="GO:0032259">
    <property type="term" value="P:methylation"/>
    <property type="evidence" value="ECO:0007669"/>
    <property type="project" value="UniProtKB-KW"/>
</dbReference>